<keyword evidence="1" id="KW-1133">Transmembrane helix</keyword>
<sequence length="39" mass="4441">MKMLLTFIRKEFTKENLVAGITCLILSITMFLLMSMSNG</sequence>
<evidence type="ECO:0000313" key="2">
    <source>
        <dbReference type="EMBL" id="TDQ29079.1"/>
    </source>
</evidence>
<reference evidence="2 3" key="1">
    <citation type="submission" date="2019-03" db="EMBL/GenBank/DDBJ databases">
        <title>Genomic Encyclopedia of Archaeal and Bacterial Type Strains, Phase II (KMG-II): from individual species to whole genera.</title>
        <authorList>
            <person name="Goeker M."/>
        </authorList>
    </citation>
    <scope>NUCLEOTIDE SEQUENCE [LARGE SCALE GENOMIC DNA]</scope>
    <source>
        <strain evidence="2 3">DSM 18435</strain>
    </source>
</reference>
<gene>
    <name evidence="2" type="ORF">CLV82_2529</name>
</gene>
<organism evidence="2 3">
    <name type="scientific">Zeaxanthinibacter enoshimensis</name>
    <dbReference type="NCBI Taxonomy" id="392009"/>
    <lineage>
        <taxon>Bacteria</taxon>
        <taxon>Pseudomonadati</taxon>
        <taxon>Bacteroidota</taxon>
        <taxon>Flavobacteriia</taxon>
        <taxon>Flavobacteriales</taxon>
        <taxon>Flavobacteriaceae</taxon>
        <taxon>Zeaxanthinibacter</taxon>
    </lineage>
</organism>
<name>A0A4R6TIS2_9FLAO</name>
<dbReference type="AlphaFoldDB" id="A0A4R6TIS2"/>
<comment type="caution">
    <text evidence="2">The sequence shown here is derived from an EMBL/GenBank/DDBJ whole genome shotgun (WGS) entry which is preliminary data.</text>
</comment>
<keyword evidence="1" id="KW-0472">Membrane</keyword>
<protein>
    <submittedName>
        <fullName evidence="2">Uncharacterized protein</fullName>
    </submittedName>
</protein>
<feature type="transmembrane region" description="Helical" evidence="1">
    <location>
        <begin position="16"/>
        <end position="36"/>
    </location>
</feature>
<evidence type="ECO:0000313" key="3">
    <source>
        <dbReference type="Proteomes" id="UP000295468"/>
    </source>
</evidence>
<dbReference type="EMBL" id="SNYI01000003">
    <property type="protein sequence ID" value="TDQ29079.1"/>
    <property type="molecule type" value="Genomic_DNA"/>
</dbReference>
<keyword evidence="1" id="KW-0812">Transmembrane</keyword>
<accession>A0A4R6TIS2</accession>
<dbReference type="Proteomes" id="UP000295468">
    <property type="component" value="Unassembled WGS sequence"/>
</dbReference>
<proteinExistence type="predicted"/>
<keyword evidence="3" id="KW-1185">Reference proteome</keyword>
<evidence type="ECO:0000256" key="1">
    <source>
        <dbReference type="SAM" id="Phobius"/>
    </source>
</evidence>